<name>A0A832I534_UNCEI</name>
<feature type="transmembrane region" description="Helical" evidence="2">
    <location>
        <begin position="148"/>
        <end position="169"/>
    </location>
</feature>
<evidence type="ECO:0000313" key="3">
    <source>
        <dbReference type="EMBL" id="HGZ42693.1"/>
    </source>
</evidence>
<reference evidence="3" key="1">
    <citation type="journal article" date="2020" name="mSystems">
        <title>Genome- and Community-Level Interaction Insights into Carbon Utilization and Element Cycling Functions of Hydrothermarchaeota in Hydrothermal Sediment.</title>
        <authorList>
            <person name="Zhou Z."/>
            <person name="Liu Y."/>
            <person name="Xu W."/>
            <person name="Pan J."/>
            <person name="Luo Z.H."/>
            <person name="Li M."/>
        </authorList>
    </citation>
    <scope>NUCLEOTIDE SEQUENCE [LARGE SCALE GENOMIC DNA]</scope>
    <source>
        <strain evidence="3">SpSt-381</strain>
    </source>
</reference>
<dbReference type="AlphaFoldDB" id="A0A832I534"/>
<feature type="region of interest" description="Disordered" evidence="1">
    <location>
        <begin position="1"/>
        <end position="26"/>
    </location>
</feature>
<evidence type="ECO:0000256" key="1">
    <source>
        <dbReference type="SAM" id="MobiDB-lite"/>
    </source>
</evidence>
<keyword evidence="2" id="KW-1133">Transmembrane helix</keyword>
<accession>A0A832I534</accession>
<evidence type="ECO:0000256" key="2">
    <source>
        <dbReference type="SAM" id="Phobius"/>
    </source>
</evidence>
<feature type="transmembrane region" description="Helical" evidence="2">
    <location>
        <begin position="62"/>
        <end position="86"/>
    </location>
</feature>
<keyword evidence="2" id="KW-0812">Transmembrane</keyword>
<organism evidence="3">
    <name type="scientific">Eiseniibacteriota bacterium</name>
    <dbReference type="NCBI Taxonomy" id="2212470"/>
    <lineage>
        <taxon>Bacteria</taxon>
        <taxon>Candidatus Eiseniibacteriota</taxon>
    </lineage>
</organism>
<proteinExistence type="predicted"/>
<gene>
    <name evidence="3" type="ORF">ENR23_04575</name>
</gene>
<feature type="transmembrane region" description="Helical" evidence="2">
    <location>
        <begin position="199"/>
        <end position="221"/>
    </location>
</feature>
<keyword evidence="2" id="KW-0472">Membrane</keyword>
<protein>
    <submittedName>
        <fullName evidence="3">Uncharacterized protein</fullName>
    </submittedName>
</protein>
<sequence>MTRPPLRDGAAARQRDDARPPRGPGLSRAGVLQAIPDAALAAAFALAWARPDIAAPWLVRDLVLVMLYEFIVVHSTGFMGAAWFAATGRRGRVLMVLGLGLLYTLFVGGFAAAFGTWWPLLAFWGLTLNRALPMLLRQARPGEEGALVLRTWVAGVIFYLGFTALTVVADVPPLGLTPDVAAAVDLPGGGLWIDEPHRALAFGSLYFAATALSGAFAHAWVPVRAGDV</sequence>
<dbReference type="EMBL" id="DSQF01000008">
    <property type="protein sequence ID" value="HGZ42693.1"/>
    <property type="molecule type" value="Genomic_DNA"/>
</dbReference>
<comment type="caution">
    <text evidence="3">The sequence shown here is derived from an EMBL/GenBank/DDBJ whole genome shotgun (WGS) entry which is preliminary data.</text>
</comment>